<dbReference type="HOGENOM" id="CLU_060990_0_0_1"/>
<protein>
    <recommendedName>
        <fullName evidence="1">MaoC-like domain-containing protein</fullName>
    </recommendedName>
</protein>
<dbReference type="RefSeq" id="XP_013316150.1">
    <property type="nucleotide sequence ID" value="XM_013460696.1"/>
</dbReference>
<proteinExistence type="predicted"/>
<dbReference type="OrthoDB" id="533830at2759"/>
<dbReference type="CDD" id="cd03441">
    <property type="entry name" value="R_hydratase_like"/>
    <property type="match status" value="1"/>
</dbReference>
<accession>A0A0D2BSX5</accession>
<evidence type="ECO:0000259" key="1">
    <source>
        <dbReference type="Pfam" id="PF01575"/>
    </source>
</evidence>
<dbReference type="Proteomes" id="UP000054342">
    <property type="component" value="Unassembled WGS sequence"/>
</dbReference>
<dbReference type="PANTHER" id="PTHR43841:SF1">
    <property type="entry name" value="3-HYDROXYACYL-THIOESTER DEHYDRATASE X"/>
    <property type="match status" value="1"/>
</dbReference>
<sequence>MPFMMVLATIIISGAVLLLGGPRLFCPHLLPIWESESPARLNFSPNQLSGFDILVVLSKLLSRSISHSAFGPWIKLSFREVPTDQQISLTMPLQTSQADLDAYIAADGRSALVGVSWPGPQQLLFLSALTEPAMLLLLARNNCKVRPLGAVNVRNRIELLRPDLCTMPLLMPFVGATLTTSCSQKCGLVRRGFEYDLVVSLQIPSEASGQQVTVFRQIFTILQFSKHEIHASHQARPSDADPSTKWMESVPFSFKADDPSLWAKVCKDYNPIHISAIAARMLGLPGIIAHGNHVAVKAFASLEQSTLPTGYAEFCRKENPRWMEIAFIRPIKVPTVLNARVSMRPSNSEDSSNEYMAFEILEKDKVCIRGRFGYS</sequence>
<dbReference type="STRING" id="348802.A0A0D2BSX5"/>
<dbReference type="InterPro" id="IPR002539">
    <property type="entry name" value="MaoC-like_dom"/>
</dbReference>
<dbReference type="SUPFAM" id="SSF54637">
    <property type="entry name" value="Thioesterase/thiol ester dehydrase-isomerase"/>
    <property type="match status" value="1"/>
</dbReference>
<feature type="domain" description="MaoC-like" evidence="1">
    <location>
        <begin position="253"/>
        <end position="341"/>
    </location>
</feature>
<evidence type="ECO:0000313" key="2">
    <source>
        <dbReference type="EMBL" id="KIW55566.1"/>
    </source>
</evidence>
<dbReference type="Gene3D" id="3.10.129.10">
    <property type="entry name" value="Hotdog Thioesterase"/>
    <property type="match status" value="1"/>
</dbReference>
<dbReference type="PANTHER" id="PTHR43841">
    <property type="entry name" value="3-HYDROXYACYL-THIOESTER DEHYDRATASE HTDX-RELATED"/>
    <property type="match status" value="1"/>
</dbReference>
<keyword evidence="3" id="KW-1185">Reference proteome</keyword>
<dbReference type="AlphaFoldDB" id="A0A0D2BSX5"/>
<name>A0A0D2BSX5_9EURO</name>
<reference evidence="2 3" key="1">
    <citation type="submission" date="2015-01" db="EMBL/GenBank/DDBJ databases">
        <title>The Genome Sequence of Exophiala xenobiotica CBS118157.</title>
        <authorList>
            <consortium name="The Broad Institute Genomics Platform"/>
            <person name="Cuomo C."/>
            <person name="de Hoog S."/>
            <person name="Gorbushina A."/>
            <person name="Stielow B."/>
            <person name="Teixiera M."/>
            <person name="Abouelleil A."/>
            <person name="Chapman S.B."/>
            <person name="Priest M."/>
            <person name="Young S.K."/>
            <person name="Wortman J."/>
            <person name="Nusbaum C."/>
            <person name="Birren B."/>
        </authorList>
    </citation>
    <scope>NUCLEOTIDE SEQUENCE [LARGE SCALE GENOMIC DNA]</scope>
    <source>
        <strain evidence="2 3">CBS 118157</strain>
    </source>
</reference>
<dbReference type="GeneID" id="25326206"/>
<dbReference type="Pfam" id="PF01575">
    <property type="entry name" value="MaoC_dehydratas"/>
    <property type="match status" value="1"/>
</dbReference>
<dbReference type="EMBL" id="KN847319">
    <property type="protein sequence ID" value="KIW55566.1"/>
    <property type="molecule type" value="Genomic_DNA"/>
</dbReference>
<gene>
    <name evidence="2" type="ORF">PV05_04298</name>
</gene>
<organism evidence="2 3">
    <name type="scientific">Exophiala xenobiotica</name>
    <dbReference type="NCBI Taxonomy" id="348802"/>
    <lineage>
        <taxon>Eukaryota</taxon>
        <taxon>Fungi</taxon>
        <taxon>Dikarya</taxon>
        <taxon>Ascomycota</taxon>
        <taxon>Pezizomycotina</taxon>
        <taxon>Eurotiomycetes</taxon>
        <taxon>Chaetothyriomycetidae</taxon>
        <taxon>Chaetothyriales</taxon>
        <taxon>Herpotrichiellaceae</taxon>
        <taxon>Exophiala</taxon>
    </lineage>
</organism>
<evidence type="ECO:0000313" key="3">
    <source>
        <dbReference type="Proteomes" id="UP000054342"/>
    </source>
</evidence>
<dbReference type="InterPro" id="IPR029069">
    <property type="entry name" value="HotDog_dom_sf"/>
</dbReference>